<dbReference type="PIRSF" id="PIRSF004846">
    <property type="entry name" value="ModA"/>
    <property type="match status" value="1"/>
</dbReference>
<feature type="signal peptide" evidence="7">
    <location>
        <begin position="1"/>
        <end position="33"/>
    </location>
</feature>
<dbReference type="Pfam" id="PF13531">
    <property type="entry name" value="SBP_bac_11"/>
    <property type="match status" value="1"/>
</dbReference>
<dbReference type="AlphaFoldDB" id="A0A512H3Y4"/>
<keyword evidence="9" id="KW-1185">Reference proteome</keyword>
<accession>A0A512H3Y4</accession>
<dbReference type="GO" id="GO:1901359">
    <property type="term" value="F:tungstate binding"/>
    <property type="evidence" value="ECO:0007669"/>
    <property type="project" value="UniProtKB-ARBA"/>
</dbReference>
<organism evidence="8 9">
    <name type="scientific">Pararhodospirillum oryzae</name>
    <dbReference type="NCBI Taxonomy" id="478448"/>
    <lineage>
        <taxon>Bacteria</taxon>
        <taxon>Pseudomonadati</taxon>
        <taxon>Pseudomonadota</taxon>
        <taxon>Alphaproteobacteria</taxon>
        <taxon>Rhodospirillales</taxon>
        <taxon>Rhodospirillaceae</taxon>
        <taxon>Pararhodospirillum</taxon>
    </lineage>
</organism>
<evidence type="ECO:0000256" key="4">
    <source>
        <dbReference type="ARBA" id="ARBA00022729"/>
    </source>
</evidence>
<keyword evidence="4 7" id="KW-0732">Signal</keyword>
<feature type="chain" id="PRO_5022027618" evidence="7">
    <location>
        <begin position="34"/>
        <end position="262"/>
    </location>
</feature>
<dbReference type="GO" id="GO:0030973">
    <property type="term" value="F:molybdate ion binding"/>
    <property type="evidence" value="ECO:0007669"/>
    <property type="project" value="InterPro"/>
</dbReference>
<evidence type="ECO:0000256" key="5">
    <source>
        <dbReference type="ARBA" id="ARBA00062515"/>
    </source>
</evidence>
<dbReference type="PANTHER" id="PTHR30632:SF14">
    <property type="entry name" value="TUNGSTATE_MOLYBDATE_CHROMATE-BINDING PROTEIN MODA"/>
    <property type="match status" value="1"/>
</dbReference>
<dbReference type="NCBIfam" id="TIGR01256">
    <property type="entry name" value="modA"/>
    <property type="match status" value="1"/>
</dbReference>
<dbReference type="RefSeq" id="WP_147162243.1">
    <property type="nucleotide sequence ID" value="NZ_BJZO01000005.1"/>
</dbReference>
<protein>
    <submittedName>
        <fullName evidence="8">Molybdate ABC transporter substrate-binding protein</fullName>
    </submittedName>
</protein>
<dbReference type="SUPFAM" id="SSF53850">
    <property type="entry name" value="Periplasmic binding protein-like II"/>
    <property type="match status" value="1"/>
</dbReference>
<dbReference type="FunFam" id="3.40.190.10:FF:000035">
    <property type="entry name" value="Molybdate ABC transporter substrate-binding protein"/>
    <property type="match status" value="1"/>
</dbReference>
<dbReference type="EMBL" id="BJZO01000005">
    <property type="protein sequence ID" value="GEO80176.1"/>
    <property type="molecule type" value="Genomic_DNA"/>
</dbReference>
<dbReference type="PANTHER" id="PTHR30632">
    <property type="entry name" value="MOLYBDATE-BINDING PERIPLASMIC PROTEIN"/>
    <property type="match status" value="1"/>
</dbReference>
<evidence type="ECO:0000256" key="6">
    <source>
        <dbReference type="PIRSR" id="PIRSR004846-1"/>
    </source>
</evidence>
<dbReference type="InterPro" id="IPR050682">
    <property type="entry name" value="ModA/WtpA"/>
</dbReference>
<keyword evidence="3 6" id="KW-0479">Metal-binding</keyword>
<dbReference type="Gene3D" id="3.40.190.10">
    <property type="entry name" value="Periplasmic binding protein-like II"/>
    <property type="match status" value="2"/>
</dbReference>
<dbReference type="OrthoDB" id="9785015at2"/>
<proteinExistence type="inferred from homology"/>
<gene>
    <name evidence="8" type="primary">modA</name>
    <name evidence="8" type="ORF">ROR02_03070</name>
</gene>
<dbReference type="InterPro" id="IPR044084">
    <property type="entry name" value="AvModA-like_subst-bd"/>
</dbReference>
<evidence type="ECO:0000256" key="3">
    <source>
        <dbReference type="ARBA" id="ARBA00022723"/>
    </source>
</evidence>
<feature type="binding site" evidence="6">
    <location>
        <position position="70"/>
    </location>
    <ligand>
        <name>molybdate</name>
        <dbReference type="ChEBI" id="CHEBI:36264"/>
    </ligand>
</feature>
<comment type="similarity">
    <text evidence="1">Belongs to the bacterial solute-binding protein ModA family.</text>
</comment>
<evidence type="ECO:0000313" key="9">
    <source>
        <dbReference type="Proteomes" id="UP000321567"/>
    </source>
</evidence>
<dbReference type="InterPro" id="IPR005950">
    <property type="entry name" value="ModA"/>
</dbReference>
<evidence type="ECO:0000256" key="7">
    <source>
        <dbReference type="SAM" id="SignalP"/>
    </source>
</evidence>
<sequence>MFGSSVRFSRRAALIAPLALVLGLALTPQAARAGETVVAVAANFTAAAKDIGEAFTKETGHTVKYSFGATGQLYTQITQGAPFEVFLAADDERPAKAETEGLAVPDTRFTYAVGTLVLWSTDPALIDDQGEVLKKGTFEKIAIANPATAPYGAAALETMKAMGVFESLEPKIVQGNNISQTQQFVASGSAALGFVALSQVIDDPAGSRWVIPQEMYTPIKQDAVLLKTGEASEAAKAYVEFLKSPAALEIIKRYGYGVGTPS</sequence>
<evidence type="ECO:0000256" key="1">
    <source>
        <dbReference type="ARBA" id="ARBA00009175"/>
    </source>
</evidence>
<feature type="binding site" evidence="6">
    <location>
        <position position="178"/>
    </location>
    <ligand>
        <name>molybdate</name>
        <dbReference type="ChEBI" id="CHEBI:36264"/>
    </ligand>
</feature>
<reference evidence="8 9" key="1">
    <citation type="submission" date="2019-07" db="EMBL/GenBank/DDBJ databases">
        <title>Whole genome shotgun sequence of Rhodospirillum oryzae NBRC 107573.</title>
        <authorList>
            <person name="Hosoyama A."/>
            <person name="Uohara A."/>
            <person name="Ohji S."/>
            <person name="Ichikawa N."/>
        </authorList>
    </citation>
    <scope>NUCLEOTIDE SEQUENCE [LARGE SCALE GENOMIC DNA]</scope>
    <source>
        <strain evidence="8 9">NBRC 107573</strain>
    </source>
</reference>
<comment type="caution">
    <text evidence="8">The sequence shown here is derived from an EMBL/GenBank/DDBJ whole genome shotgun (WGS) entry which is preliminary data.</text>
</comment>
<evidence type="ECO:0000256" key="2">
    <source>
        <dbReference type="ARBA" id="ARBA00022505"/>
    </source>
</evidence>
<dbReference type="Proteomes" id="UP000321567">
    <property type="component" value="Unassembled WGS sequence"/>
</dbReference>
<dbReference type="CDD" id="cd13539">
    <property type="entry name" value="PBP2_AvModA"/>
    <property type="match status" value="1"/>
</dbReference>
<evidence type="ECO:0000313" key="8">
    <source>
        <dbReference type="EMBL" id="GEO80176.1"/>
    </source>
</evidence>
<dbReference type="GO" id="GO:0046872">
    <property type="term" value="F:metal ion binding"/>
    <property type="evidence" value="ECO:0007669"/>
    <property type="project" value="UniProtKB-KW"/>
</dbReference>
<keyword evidence="2 6" id="KW-0500">Molybdenum</keyword>
<dbReference type="GO" id="GO:0015689">
    <property type="term" value="P:molybdate ion transport"/>
    <property type="evidence" value="ECO:0007669"/>
    <property type="project" value="InterPro"/>
</dbReference>
<name>A0A512H3Y4_9PROT</name>
<comment type="subunit">
    <text evidence="5">The complex is composed of two ATP-binding proteins (ModC), two transmembrane proteins (ModB) and a solute-binding protein (ModA).</text>
</comment>